<gene>
    <name evidence="2" type="ORF">CEXT_469271</name>
</gene>
<organism evidence="2 3">
    <name type="scientific">Caerostris extrusa</name>
    <name type="common">Bark spider</name>
    <name type="synonym">Caerostris bankana</name>
    <dbReference type="NCBI Taxonomy" id="172846"/>
    <lineage>
        <taxon>Eukaryota</taxon>
        <taxon>Metazoa</taxon>
        <taxon>Ecdysozoa</taxon>
        <taxon>Arthropoda</taxon>
        <taxon>Chelicerata</taxon>
        <taxon>Arachnida</taxon>
        <taxon>Araneae</taxon>
        <taxon>Araneomorphae</taxon>
        <taxon>Entelegynae</taxon>
        <taxon>Araneoidea</taxon>
        <taxon>Araneidae</taxon>
        <taxon>Caerostris</taxon>
    </lineage>
</organism>
<dbReference type="AlphaFoldDB" id="A0AAV4NGE4"/>
<reference evidence="2 3" key="1">
    <citation type="submission" date="2021-06" db="EMBL/GenBank/DDBJ databases">
        <title>Caerostris extrusa draft genome.</title>
        <authorList>
            <person name="Kono N."/>
            <person name="Arakawa K."/>
        </authorList>
    </citation>
    <scope>NUCLEOTIDE SEQUENCE [LARGE SCALE GENOMIC DNA]</scope>
</reference>
<evidence type="ECO:0000313" key="3">
    <source>
        <dbReference type="Proteomes" id="UP001054945"/>
    </source>
</evidence>
<dbReference type="Proteomes" id="UP001054945">
    <property type="component" value="Unassembled WGS sequence"/>
</dbReference>
<name>A0AAV4NGE4_CAEEX</name>
<keyword evidence="3" id="KW-1185">Reference proteome</keyword>
<accession>A0AAV4NGE4</accession>
<sequence>MASKKAVVRIHSLITEARIGPPKTIDTLLKLDDRPSNNSTRLVHNLEQTNESNYPYFLHSFWWHFLYFFVGNNGGKVFTELLGHLVEVIDVIASLGSQWLFLLTSSLVTELKRACIPVGPHWNTFLIRLLNGIYLLVKCFVMGFRLWKVQDRFPHPRPLLGRHRN</sequence>
<protein>
    <submittedName>
        <fullName evidence="2">Uncharacterized protein</fullName>
    </submittedName>
</protein>
<proteinExistence type="predicted"/>
<evidence type="ECO:0000313" key="2">
    <source>
        <dbReference type="EMBL" id="GIX83001.1"/>
    </source>
</evidence>
<keyword evidence="1" id="KW-0472">Membrane</keyword>
<keyword evidence="1" id="KW-0812">Transmembrane</keyword>
<comment type="caution">
    <text evidence="2">The sequence shown here is derived from an EMBL/GenBank/DDBJ whole genome shotgun (WGS) entry which is preliminary data.</text>
</comment>
<feature type="transmembrane region" description="Helical" evidence="1">
    <location>
        <begin position="125"/>
        <end position="147"/>
    </location>
</feature>
<dbReference type="EMBL" id="BPLR01003281">
    <property type="protein sequence ID" value="GIX83001.1"/>
    <property type="molecule type" value="Genomic_DNA"/>
</dbReference>
<evidence type="ECO:0000256" key="1">
    <source>
        <dbReference type="SAM" id="Phobius"/>
    </source>
</evidence>
<keyword evidence="1" id="KW-1133">Transmembrane helix</keyword>